<protein>
    <submittedName>
        <fullName evidence="1">Uncharacterized protein</fullName>
    </submittedName>
</protein>
<comment type="caution">
    <text evidence="1">The sequence shown here is derived from an EMBL/GenBank/DDBJ whole genome shotgun (WGS) entry which is preliminary data.</text>
</comment>
<sequence length="203" mass="21703">MLVPASLKSTISQVVDAADIRACILLTSTSRLIAYASAPPNAEDLVKVLLGLSAEAWREVQSEFSTADDNGDEHGRATCHGRVGRVMVLPIHPPTESSPSLSSSFSNMDVSTPKARVPSGPLVIPLFVQRENDLERDEEGSNVPTDKPPKPATTFLLALNAPEEIPWGFMRAKGRPLVSFLSPSLAEIGQRLEFSSSASPGGR</sequence>
<keyword evidence="2" id="KW-1185">Reference proteome</keyword>
<evidence type="ECO:0000313" key="1">
    <source>
        <dbReference type="EMBL" id="KAF9511039.1"/>
    </source>
</evidence>
<evidence type="ECO:0000313" key="2">
    <source>
        <dbReference type="Proteomes" id="UP000886523"/>
    </source>
</evidence>
<dbReference type="Gene3D" id="3.30.450.30">
    <property type="entry name" value="Dynein light chain 2a, cytoplasmic"/>
    <property type="match status" value="1"/>
</dbReference>
<accession>A0A9P6AS50</accession>
<dbReference type="EMBL" id="MU129006">
    <property type="protein sequence ID" value="KAF9511039.1"/>
    <property type="molecule type" value="Genomic_DNA"/>
</dbReference>
<dbReference type="Proteomes" id="UP000886523">
    <property type="component" value="Unassembled WGS sequence"/>
</dbReference>
<gene>
    <name evidence="1" type="ORF">BS47DRAFT_1487102</name>
</gene>
<organism evidence="1 2">
    <name type="scientific">Hydnum rufescens UP504</name>
    <dbReference type="NCBI Taxonomy" id="1448309"/>
    <lineage>
        <taxon>Eukaryota</taxon>
        <taxon>Fungi</taxon>
        <taxon>Dikarya</taxon>
        <taxon>Basidiomycota</taxon>
        <taxon>Agaricomycotina</taxon>
        <taxon>Agaricomycetes</taxon>
        <taxon>Cantharellales</taxon>
        <taxon>Hydnaceae</taxon>
        <taxon>Hydnum</taxon>
    </lineage>
</organism>
<proteinExistence type="predicted"/>
<dbReference type="OrthoDB" id="3201641at2759"/>
<dbReference type="AlphaFoldDB" id="A0A9P6AS50"/>
<reference evidence="1" key="1">
    <citation type="journal article" date="2020" name="Nat. Commun.">
        <title>Large-scale genome sequencing of mycorrhizal fungi provides insights into the early evolution of symbiotic traits.</title>
        <authorList>
            <person name="Miyauchi S."/>
            <person name="Kiss E."/>
            <person name="Kuo A."/>
            <person name="Drula E."/>
            <person name="Kohler A."/>
            <person name="Sanchez-Garcia M."/>
            <person name="Morin E."/>
            <person name="Andreopoulos B."/>
            <person name="Barry K.W."/>
            <person name="Bonito G."/>
            <person name="Buee M."/>
            <person name="Carver A."/>
            <person name="Chen C."/>
            <person name="Cichocki N."/>
            <person name="Clum A."/>
            <person name="Culley D."/>
            <person name="Crous P.W."/>
            <person name="Fauchery L."/>
            <person name="Girlanda M."/>
            <person name="Hayes R.D."/>
            <person name="Keri Z."/>
            <person name="LaButti K."/>
            <person name="Lipzen A."/>
            <person name="Lombard V."/>
            <person name="Magnuson J."/>
            <person name="Maillard F."/>
            <person name="Murat C."/>
            <person name="Nolan M."/>
            <person name="Ohm R.A."/>
            <person name="Pangilinan J."/>
            <person name="Pereira M.F."/>
            <person name="Perotto S."/>
            <person name="Peter M."/>
            <person name="Pfister S."/>
            <person name="Riley R."/>
            <person name="Sitrit Y."/>
            <person name="Stielow J.B."/>
            <person name="Szollosi G."/>
            <person name="Zifcakova L."/>
            <person name="Stursova M."/>
            <person name="Spatafora J.W."/>
            <person name="Tedersoo L."/>
            <person name="Vaario L.M."/>
            <person name="Yamada A."/>
            <person name="Yan M."/>
            <person name="Wang P."/>
            <person name="Xu J."/>
            <person name="Bruns T."/>
            <person name="Baldrian P."/>
            <person name="Vilgalys R."/>
            <person name="Dunand C."/>
            <person name="Henrissat B."/>
            <person name="Grigoriev I.V."/>
            <person name="Hibbett D."/>
            <person name="Nagy L.G."/>
            <person name="Martin F.M."/>
        </authorList>
    </citation>
    <scope>NUCLEOTIDE SEQUENCE</scope>
    <source>
        <strain evidence="1">UP504</strain>
    </source>
</reference>
<name>A0A9P6AS50_9AGAM</name>